<comment type="caution">
    <text evidence="1">The sequence shown here is derived from an EMBL/GenBank/DDBJ whole genome shotgun (WGS) entry which is preliminary data.</text>
</comment>
<evidence type="ECO:0000313" key="1">
    <source>
        <dbReference type="EMBL" id="OHA85967.1"/>
    </source>
</evidence>
<protein>
    <submittedName>
        <fullName evidence="1">Uncharacterized protein</fullName>
    </submittedName>
</protein>
<dbReference type="EMBL" id="MHUZ01000012">
    <property type="protein sequence ID" value="OHA85967.1"/>
    <property type="molecule type" value="Genomic_DNA"/>
</dbReference>
<dbReference type="Proteomes" id="UP000178168">
    <property type="component" value="Unassembled WGS sequence"/>
</dbReference>
<dbReference type="AlphaFoldDB" id="A0A1G2SLS3"/>
<reference evidence="1 2" key="1">
    <citation type="journal article" date="2016" name="Nat. Commun.">
        <title>Thousands of microbial genomes shed light on interconnected biogeochemical processes in an aquifer system.</title>
        <authorList>
            <person name="Anantharaman K."/>
            <person name="Brown C.T."/>
            <person name="Hug L.A."/>
            <person name="Sharon I."/>
            <person name="Castelle C.J."/>
            <person name="Probst A.J."/>
            <person name="Thomas B.C."/>
            <person name="Singh A."/>
            <person name="Wilkins M.J."/>
            <person name="Karaoz U."/>
            <person name="Brodie E.L."/>
            <person name="Williams K.H."/>
            <person name="Hubbard S.S."/>
            <person name="Banfield J.F."/>
        </authorList>
    </citation>
    <scope>NUCLEOTIDE SEQUENCE [LARGE SCALE GENOMIC DNA]</scope>
</reference>
<gene>
    <name evidence="1" type="ORF">A2591_00170</name>
</gene>
<sequence>MMPHRSYRQIASQHISPEAVKAHLASKVQGIAPGTLILFSTHLVDNQLRFSGMNHSEHEDVIVNENYLGIAGANGENLLVHLNPGSVLSGTLVVQTNVFVSDHELSVERNSITVRRSLRCTPLDQPIPPDLLPGLFSEKRGDVYPFMIFVGQQAIEEYLLGRPEDLRITDFYVVALRMLDLPEPLHKRLRDIDQRKMEEFVLSLYEHWTRYKPQQHSRECVAVIQGTLARLNEMRVKDKGYRVDVPSTPGLSLDVTAFLNGMEEVFPKEKK</sequence>
<proteinExistence type="predicted"/>
<organism evidence="1 2">
    <name type="scientific">Candidatus Yonathbacteria bacterium RIFOXYD1_FULL_52_36</name>
    <dbReference type="NCBI Taxonomy" id="1802730"/>
    <lineage>
        <taxon>Bacteria</taxon>
        <taxon>Candidatus Yonathiibacteriota</taxon>
    </lineage>
</organism>
<name>A0A1G2SLS3_9BACT</name>
<evidence type="ECO:0000313" key="2">
    <source>
        <dbReference type="Proteomes" id="UP000178168"/>
    </source>
</evidence>
<accession>A0A1G2SLS3</accession>